<organism evidence="2 3">
    <name type="scientific">Channa striata</name>
    <name type="common">Snakehead murrel</name>
    <name type="synonym">Ophicephalus striatus</name>
    <dbReference type="NCBI Taxonomy" id="64152"/>
    <lineage>
        <taxon>Eukaryota</taxon>
        <taxon>Metazoa</taxon>
        <taxon>Chordata</taxon>
        <taxon>Craniata</taxon>
        <taxon>Vertebrata</taxon>
        <taxon>Euteleostomi</taxon>
        <taxon>Actinopterygii</taxon>
        <taxon>Neopterygii</taxon>
        <taxon>Teleostei</taxon>
        <taxon>Neoteleostei</taxon>
        <taxon>Acanthomorphata</taxon>
        <taxon>Anabantaria</taxon>
        <taxon>Anabantiformes</taxon>
        <taxon>Channoidei</taxon>
        <taxon>Channidae</taxon>
        <taxon>Channa</taxon>
    </lineage>
</organism>
<proteinExistence type="predicted"/>
<feature type="compositionally biased region" description="Polar residues" evidence="1">
    <location>
        <begin position="1"/>
        <end position="10"/>
    </location>
</feature>
<evidence type="ECO:0000313" key="3">
    <source>
        <dbReference type="Proteomes" id="UP001187415"/>
    </source>
</evidence>
<feature type="region of interest" description="Disordered" evidence="1">
    <location>
        <begin position="1"/>
        <end position="121"/>
    </location>
</feature>
<accession>A0AA88LX61</accession>
<keyword evidence="3" id="KW-1185">Reference proteome</keyword>
<dbReference type="AlphaFoldDB" id="A0AA88LX61"/>
<sequence>MPPTNASVQSGMFKRATHKTRAEVQGAEEVQEDENTATELPVDQKVAEVVEDEEPNNTDDPLSSKQQELEVKQTSPSSSLLRKRTRKKRRDRTIKTNRTKPSSRQLVKDELRKHIKKVTRS</sequence>
<feature type="compositionally biased region" description="Polar residues" evidence="1">
    <location>
        <begin position="58"/>
        <end position="80"/>
    </location>
</feature>
<feature type="compositionally biased region" description="Basic residues" evidence="1">
    <location>
        <begin position="81"/>
        <end position="98"/>
    </location>
</feature>
<reference evidence="2" key="1">
    <citation type="submission" date="2023-07" db="EMBL/GenBank/DDBJ databases">
        <title>Chromosome-level Genome Assembly of Striped Snakehead (Channa striata).</title>
        <authorList>
            <person name="Liu H."/>
        </authorList>
    </citation>
    <scope>NUCLEOTIDE SEQUENCE</scope>
    <source>
        <strain evidence="2">Gz</strain>
        <tissue evidence="2">Muscle</tissue>
    </source>
</reference>
<dbReference type="Proteomes" id="UP001187415">
    <property type="component" value="Unassembled WGS sequence"/>
</dbReference>
<name>A0AA88LX61_CHASR</name>
<evidence type="ECO:0000256" key="1">
    <source>
        <dbReference type="SAM" id="MobiDB-lite"/>
    </source>
</evidence>
<gene>
    <name evidence="2" type="ORF">Q5P01_020172</name>
</gene>
<comment type="caution">
    <text evidence="2">The sequence shown here is derived from an EMBL/GenBank/DDBJ whole genome shotgun (WGS) entry which is preliminary data.</text>
</comment>
<evidence type="ECO:0000313" key="2">
    <source>
        <dbReference type="EMBL" id="KAK2825958.1"/>
    </source>
</evidence>
<dbReference type="EMBL" id="JAUPFM010000016">
    <property type="protein sequence ID" value="KAK2825958.1"/>
    <property type="molecule type" value="Genomic_DNA"/>
</dbReference>
<protein>
    <submittedName>
        <fullName evidence="2">Uncharacterized protein</fullName>
    </submittedName>
</protein>